<feature type="domain" description="Ras-associating" evidence="4">
    <location>
        <begin position="73"/>
        <end position="168"/>
    </location>
</feature>
<dbReference type="InterPro" id="IPR001478">
    <property type="entry name" value="PDZ"/>
</dbReference>
<feature type="compositionally biased region" description="Low complexity" evidence="2">
    <location>
        <begin position="1368"/>
        <end position="1391"/>
    </location>
</feature>
<dbReference type="PROSITE" id="PS51126">
    <property type="entry name" value="DILUTE"/>
    <property type="match status" value="1"/>
</dbReference>
<dbReference type="PROSITE" id="PS50106">
    <property type="entry name" value="PDZ"/>
    <property type="match status" value="1"/>
</dbReference>
<dbReference type="InterPro" id="IPR029071">
    <property type="entry name" value="Ubiquitin-like_domsf"/>
</dbReference>
<gene>
    <name evidence="6" type="ORF">DGAL_LOCUS1476</name>
</gene>
<proteinExistence type="predicted"/>
<evidence type="ECO:0000259" key="4">
    <source>
        <dbReference type="PROSITE" id="PS50200"/>
    </source>
</evidence>
<dbReference type="GO" id="GO:0007155">
    <property type="term" value="P:cell adhesion"/>
    <property type="evidence" value="ECO:0007669"/>
    <property type="project" value="UniProtKB-KW"/>
</dbReference>
<dbReference type="CDD" id="cd15471">
    <property type="entry name" value="Myo5p-like_CBD_afadin"/>
    <property type="match status" value="1"/>
</dbReference>
<feature type="compositionally biased region" description="Low complexity" evidence="2">
    <location>
        <begin position="1275"/>
        <end position="1287"/>
    </location>
</feature>
<feature type="compositionally biased region" description="Low complexity" evidence="2">
    <location>
        <begin position="1399"/>
        <end position="1416"/>
    </location>
</feature>
<dbReference type="SMART" id="SM01132">
    <property type="entry name" value="DIL"/>
    <property type="match status" value="1"/>
</dbReference>
<dbReference type="CDD" id="cd01781">
    <property type="entry name" value="RA2_Afadin"/>
    <property type="match status" value="1"/>
</dbReference>
<dbReference type="OrthoDB" id="6260541at2759"/>
<feature type="region of interest" description="Disordered" evidence="2">
    <location>
        <begin position="1499"/>
        <end position="1560"/>
    </location>
</feature>
<feature type="region of interest" description="Disordered" evidence="2">
    <location>
        <begin position="1328"/>
        <end position="1479"/>
    </location>
</feature>
<feature type="compositionally biased region" description="Basic and acidic residues" evidence="2">
    <location>
        <begin position="1895"/>
        <end position="1911"/>
    </location>
</feature>
<feature type="region of interest" description="Disordered" evidence="2">
    <location>
        <begin position="326"/>
        <end position="443"/>
    </location>
</feature>
<evidence type="ECO:0000256" key="2">
    <source>
        <dbReference type="SAM" id="MobiDB-lite"/>
    </source>
</evidence>
<dbReference type="SMART" id="SM00228">
    <property type="entry name" value="PDZ"/>
    <property type="match status" value="1"/>
</dbReference>
<dbReference type="SMART" id="SM00240">
    <property type="entry name" value="FHA"/>
    <property type="match status" value="1"/>
</dbReference>
<feature type="region of interest" description="Disordered" evidence="2">
    <location>
        <begin position="1598"/>
        <end position="1675"/>
    </location>
</feature>
<evidence type="ECO:0000256" key="1">
    <source>
        <dbReference type="ARBA" id="ARBA00022889"/>
    </source>
</evidence>
<dbReference type="InterPro" id="IPR000253">
    <property type="entry name" value="FHA_dom"/>
</dbReference>
<feature type="region of interest" description="Disordered" evidence="2">
    <location>
        <begin position="164"/>
        <end position="227"/>
    </location>
</feature>
<evidence type="ECO:0000313" key="6">
    <source>
        <dbReference type="EMBL" id="CAH0099342.1"/>
    </source>
</evidence>
<dbReference type="FunFam" id="2.30.42.10:FF:000032">
    <property type="entry name" value="Afadin isoform A"/>
    <property type="match status" value="1"/>
</dbReference>
<keyword evidence="7" id="KW-1185">Reference proteome</keyword>
<dbReference type="PROSITE" id="PS50200">
    <property type="entry name" value="RA"/>
    <property type="match status" value="2"/>
</dbReference>
<dbReference type="Gene3D" id="3.10.20.90">
    <property type="entry name" value="Phosphatidylinositol 3-kinase Catalytic Subunit, Chain A, domain 1"/>
    <property type="match status" value="2"/>
</dbReference>
<dbReference type="Pfam" id="PF01843">
    <property type="entry name" value="DIL"/>
    <property type="match status" value="1"/>
</dbReference>
<dbReference type="PANTHER" id="PTHR10398">
    <property type="entry name" value="AFADIN"/>
    <property type="match status" value="1"/>
</dbReference>
<name>A0A8J2WF86_9CRUS</name>
<comment type="caution">
    <text evidence="6">The sequence shown here is derived from an EMBL/GenBank/DDBJ whole genome shotgun (WGS) entry which is preliminary data.</text>
</comment>
<dbReference type="Pfam" id="PF00595">
    <property type="entry name" value="PDZ"/>
    <property type="match status" value="1"/>
</dbReference>
<evidence type="ECO:0000313" key="7">
    <source>
        <dbReference type="Proteomes" id="UP000789390"/>
    </source>
</evidence>
<dbReference type="Gene3D" id="2.60.200.20">
    <property type="match status" value="1"/>
</dbReference>
<dbReference type="Pfam" id="PF00788">
    <property type="entry name" value="RA"/>
    <property type="match status" value="2"/>
</dbReference>
<sequence length="1922" mass="213660">MSEIAATKLPFLCLLYRLAKVFDCPLVPLMPAMMEFEDRKWRDREALKHIIGQWNANRLDLFSLSEPNEEFEFHGVMRFYFQDAGQKIATKCIRVSSTGSTQAVIETLIEKFRPDMKMLHMAEYALYEIHPNGAEERCLGVDEKPLLVQLNWHKDDREGRFLLRRADEKSTLPAQQPPEESSFRRKLSKREKRNAKKENKLRKLKSSDHDGGGGGGQDGENGGKNGTVAEKLYTELPETSFTRSISNPEAVMRRRRQQKLERKLQLFRSKDGGPDTGGTLKIYGESLCRDVPYKTLLLSVRETAAYVVREMLDKYALTREDPSNYCLVQVTGSPPNQQQTGSNNNSGGSGEPPSEYILEDDECPLSILMNHTPGTGPVMFHVRRRPADSNSQAARRRKKKLSGSGGSQSGGNANVNASNSGGGGGGSIHRLTGGELASPDQDPEQRTLPYLVELNPDGSEVRQGNQIRRHFVSPTVTEVGSERPAPPHPSSPISVPSIQLFGPGIHPRHCVLAHTEGMVTLTPCSPQAETYVNGQRLCETTLLQHGCVIRFGRNAYQFRFIDPASEFRTPAASTALNYERFTGQPGGANRAVSTTPSASNLIPSATTAAIVAPPPAPAGPVVVAGTDPILPAVLELPEDVEDAFLHSLIPNLGNCLGNSCDTFEILIHFSCFKNTDTRQIVFRLAPTYSLYLMARYRASTHFRPELNPMERAQRLTLTLSRVGAMMQAIVQERYADPPSLAFWMANASELLHFLKSDRHICAFSLDGQDLLAEAVQIAFRNASVCLTAELLQSMPPMLSPPSSQVAEGQPEQPEEEAATAQVLSVLSSTMGLLRRCRVNAALTIQLFSQLFHALNAALFNRLVGLDSPRLPASASHHLLPPPGANLCSRQWGLSLSRRLRRLEAWAERQGLELAADCHLARVMQAAHLLQSPKNTAEQLVETASSCFKLNSLQLRALLERYRPSPQDGEPANAIPPQLIQHIVRVAEGTADELQLADGRPLRLDEDSQLAVPFLLPDDGYSCDVMRGIPTGLMEVLGPLQQAGLCRLTPQPTSSGLWTIYMGEGSATVVAPQPQQQHPIRAPSVAGEAQPYAPQQQQQQPELQLLQLRKASDSMGLSIVAARGTGQQQLGIYIKSVVKGGSADIDGRLQAGDQLLSVDGYSLVGITQDRAAEILMRTSHTVRLEVAKQAAMFHGLATLLSQPSPTSTVSRSTLSLNKMDPVQQQQQRRPPLPQTQQQQQQQQAFQERLVDWDRPPTSHRMNSNSSPSLANINDPQQQQQAMGQGRPLQQMAPQLRNANSRSVPALHHNSEPNVGMNQSQDGIHPFQTEQQQQQFYAQQQQQQQQRAMMNQRAMSAQLLSQPRYPNPPQQSTEPTSPTRLTAQQQLQQQQATRSRSVQNLSAETQQQQQTRASATTLRARHPSDERQYQNIALYQQQQQQQQQQHMQYPGQGPRPQYAQQLPLPPPPQQQQQQQPRGLLSPVSRTAQGVVVPASVAHLRHPSMAQQQQSSDSPPPPPPPPVSTHPLVAAAAATGQQQQQQNPWEREEKERETAMRRQEAARQWMEEQIEELESLGLGNRTPKQEEQLRALRLEMEFRKRAMEAAEEEDDDDGEASGDRRGMLRLVQEDLERARQWRLEKQQQVQQPLPPPQQQQQQVMTNGTNNNNTATVPDQERMRKIEAFQRKQRELEATQAAEERIIREAQRRKEEDIHRHQQMQQQQQHWRPTPGANIPIPPPSAMSGGQRLDNVIHQSSSMEITQQQQQQHVSSSTSTSTATSTTTTKRVSFFQETDNKTTTREDPDAFILEAENMLANTPPKTSGSGSSGVGGSSIDQLLLTGVSTPGVIGSQEVYRDPRLKRLAEQQQQQKTQLKPGPEKLTFQEKMKMFALESGEQATPKDKSKISKAQREIELKPSPMSEKNSN</sequence>
<dbReference type="GO" id="GO:0032880">
    <property type="term" value="P:regulation of protein localization"/>
    <property type="evidence" value="ECO:0007669"/>
    <property type="project" value="TreeGrafter"/>
</dbReference>
<feature type="compositionally biased region" description="Pro residues" evidence="2">
    <location>
        <begin position="1511"/>
        <end position="1521"/>
    </location>
</feature>
<feature type="compositionally biased region" description="Low complexity" evidence="2">
    <location>
        <begin position="410"/>
        <end position="419"/>
    </location>
</feature>
<protein>
    <recommendedName>
        <fullName evidence="8">Afadin</fullName>
    </recommendedName>
</protein>
<organism evidence="6 7">
    <name type="scientific">Daphnia galeata</name>
    <dbReference type="NCBI Taxonomy" id="27404"/>
    <lineage>
        <taxon>Eukaryota</taxon>
        <taxon>Metazoa</taxon>
        <taxon>Ecdysozoa</taxon>
        <taxon>Arthropoda</taxon>
        <taxon>Crustacea</taxon>
        <taxon>Branchiopoda</taxon>
        <taxon>Diplostraca</taxon>
        <taxon>Cladocera</taxon>
        <taxon>Anomopoda</taxon>
        <taxon>Daphniidae</taxon>
        <taxon>Daphnia</taxon>
    </lineage>
</organism>
<dbReference type="EMBL" id="CAKKLH010000017">
    <property type="protein sequence ID" value="CAH0099342.1"/>
    <property type="molecule type" value="Genomic_DNA"/>
</dbReference>
<feature type="compositionally biased region" description="Low complexity" evidence="2">
    <location>
        <begin position="1751"/>
        <end position="1780"/>
    </location>
</feature>
<evidence type="ECO:0000259" key="3">
    <source>
        <dbReference type="PROSITE" id="PS50106"/>
    </source>
</evidence>
<dbReference type="GO" id="GO:0007165">
    <property type="term" value="P:signal transduction"/>
    <property type="evidence" value="ECO:0007669"/>
    <property type="project" value="InterPro"/>
</dbReference>
<dbReference type="SUPFAM" id="SSF54236">
    <property type="entry name" value="Ubiquitin-like"/>
    <property type="match status" value="2"/>
</dbReference>
<dbReference type="Proteomes" id="UP000789390">
    <property type="component" value="Unassembled WGS sequence"/>
</dbReference>
<dbReference type="PANTHER" id="PTHR10398:SF2">
    <property type="entry name" value="AFADIN"/>
    <property type="match status" value="1"/>
</dbReference>
<dbReference type="InterPro" id="IPR036034">
    <property type="entry name" value="PDZ_sf"/>
</dbReference>
<dbReference type="SUPFAM" id="SSF50156">
    <property type="entry name" value="PDZ domain-like"/>
    <property type="match status" value="1"/>
</dbReference>
<feature type="region of interest" description="Disordered" evidence="2">
    <location>
        <begin position="1853"/>
        <end position="1922"/>
    </location>
</feature>
<dbReference type="InterPro" id="IPR028842">
    <property type="entry name" value="Afadin"/>
</dbReference>
<dbReference type="Pfam" id="PF00498">
    <property type="entry name" value="FHA"/>
    <property type="match status" value="1"/>
</dbReference>
<dbReference type="CDD" id="cd06789">
    <property type="entry name" value="PDZ_AFDN-like"/>
    <property type="match status" value="1"/>
</dbReference>
<dbReference type="InterPro" id="IPR000159">
    <property type="entry name" value="RA_dom"/>
</dbReference>
<dbReference type="Gene3D" id="2.30.42.10">
    <property type="match status" value="1"/>
</dbReference>
<feature type="region of interest" description="Disordered" evidence="2">
    <location>
        <begin position="1218"/>
        <end position="1287"/>
    </location>
</feature>
<feature type="domain" description="Ras-associating" evidence="4">
    <location>
        <begin position="276"/>
        <end position="387"/>
    </location>
</feature>
<reference evidence="6" key="1">
    <citation type="submission" date="2021-11" db="EMBL/GenBank/DDBJ databases">
        <authorList>
            <person name="Schell T."/>
        </authorList>
    </citation>
    <scope>NUCLEOTIDE SEQUENCE</scope>
    <source>
        <strain evidence="6">M5</strain>
    </source>
</reference>
<dbReference type="InterPro" id="IPR037977">
    <property type="entry name" value="CBD_Afadin"/>
</dbReference>
<accession>A0A8J2WF86</accession>
<feature type="compositionally biased region" description="Basic and acidic residues" evidence="2">
    <location>
        <begin position="1614"/>
        <end position="1638"/>
    </location>
</feature>
<dbReference type="InterPro" id="IPR008984">
    <property type="entry name" value="SMAD_FHA_dom_sf"/>
</dbReference>
<feature type="compositionally biased region" description="Basic and acidic residues" evidence="2">
    <location>
        <begin position="1542"/>
        <end position="1558"/>
    </location>
</feature>
<evidence type="ECO:0008006" key="8">
    <source>
        <dbReference type="Google" id="ProtNLM"/>
    </source>
</evidence>
<feature type="compositionally biased region" description="Gly residues" evidence="2">
    <location>
        <begin position="212"/>
        <end position="225"/>
    </location>
</feature>
<feature type="compositionally biased region" description="Low complexity" evidence="2">
    <location>
        <begin position="1500"/>
        <end position="1510"/>
    </location>
</feature>
<dbReference type="InterPro" id="IPR002710">
    <property type="entry name" value="Dilute_dom"/>
</dbReference>
<feature type="region of interest" description="Disordered" evidence="2">
    <location>
        <begin position="1704"/>
        <end position="1780"/>
    </location>
</feature>
<feature type="domain" description="Dilute" evidence="5">
    <location>
        <begin position="720"/>
        <end position="988"/>
    </location>
</feature>
<dbReference type="SMART" id="SM00314">
    <property type="entry name" value="RA"/>
    <property type="match status" value="2"/>
</dbReference>
<feature type="domain" description="PDZ" evidence="3">
    <location>
        <begin position="1104"/>
        <end position="1189"/>
    </location>
</feature>
<dbReference type="CDD" id="cd22711">
    <property type="entry name" value="FHA_AFDN"/>
    <property type="match status" value="1"/>
</dbReference>
<feature type="region of interest" description="Disordered" evidence="2">
    <location>
        <begin position="1811"/>
        <end position="1831"/>
    </location>
</feature>
<feature type="compositionally biased region" description="Low complexity" evidence="2">
    <location>
        <begin position="1427"/>
        <end position="1450"/>
    </location>
</feature>
<feature type="compositionally biased region" description="Acidic residues" evidence="2">
    <location>
        <begin position="1602"/>
        <end position="1613"/>
    </location>
</feature>
<feature type="compositionally biased region" description="Low complexity" evidence="2">
    <location>
        <begin position="1328"/>
        <end position="1356"/>
    </location>
</feature>
<dbReference type="CDD" id="cd01782">
    <property type="entry name" value="RA1_Afadin"/>
    <property type="match status" value="1"/>
</dbReference>
<feature type="compositionally biased region" description="Low complexity" evidence="2">
    <location>
        <begin position="333"/>
        <end position="354"/>
    </location>
</feature>
<keyword evidence="1" id="KW-0130">Cell adhesion</keyword>
<dbReference type="SUPFAM" id="SSF49879">
    <property type="entry name" value="SMAD/FHA domain"/>
    <property type="match status" value="1"/>
</dbReference>
<feature type="compositionally biased region" description="Polar residues" evidence="2">
    <location>
        <begin position="1258"/>
        <end position="1274"/>
    </location>
</feature>
<feature type="compositionally biased region" description="Basic residues" evidence="2">
    <location>
        <begin position="184"/>
        <end position="204"/>
    </location>
</feature>
<feature type="compositionally biased region" description="Low complexity" evidence="2">
    <location>
        <begin position="1651"/>
        <end position="1668"/>
    </location>
</feature>
<feature type="compositionally biased region" description="Low complexity" evidence="2">
    <location>
        <begin position="1222"/>
        <end position="1242"/>
    </location>
</feature>
<feature type="compositionally biased region" description="Low complexity" evidence="2">
    <location>
        <begin position="1527"/>
        <end position="1539"/>
    </location>
</feature>
<dbReference type="GO" id="GO:0005912">
    <property type="term" value="C:adherens junction"/>
    <property type="evidence" value="ECO:0007669"/>
    <property type="project" value="TreeGrafter"/>
</dbReference>
<evidence type="ECO:0000259" key="5">
    <source>
        <dbReference type="PROSITE" id="PS51126"/>
    </source>
</evidence>
<dbReference type="GO" id="GO:0050839">
    <property type="term" value="F:cell adhesion molecule binding"/>
    <property type="evidence" value="ECO:0007669"/>
    <property type="project" value="TreeGrafter"/>
</dbReference>